<keyword evidence="1" id="KW-0472">Membrane</keyword>
<dbReference type="Gene3D" id="1.20.58.1690">
    <property type="match status" value="1"/>
</dbReference>
<dbReference type="EMBL" id="CP046161">
    <property type="protein sequence ID" value="QKO31152.1"/>
    <property type="molecule type" value="Genomic_DNA"/>
</dbReference>
<sequence length="248" mass="27463">MKCPNCGRDVPDHVHFCPGCGYPLQEKAIEQENKSNEGRYAVQQHSGNNRHLMPILISVLVAVVLIVLIICVTMLKKGDQNLAAQTAQQTQSSSMRSSAESSAVSSAVSSAAPTSSSQAPSSAVSSKPQVVNNYYYYASGAGLGKGNVQDYYNNVSDSGYLWPTDTACISVEQLQYFDKDQVNAILNEIYARHGYNFQTAHWSNYFNNKTWYVRDPSCNESNVRSRLNSIELANVDTIVKYQQSHGWR</sequence>
<dbReference type="PANTHER" id="PTHR40038:SF1">
    <property type="entry name" value="MEMBRANE-ASSOCIATED PROTEIN TCAA"/>
    <property type="match status" value="1"/>
</dbReference>
<name>A0A859DRM6_9FIRM</name>
<proteinExistence type="predicted"/>
<dbReference type="AlphaFoldDB" id="A0A859DRM6"/>
<evidence type="ECO:0000259" key="2">
    <source>
        <dbReference type="SMART" id="SM01324"/>
    </source>
</evidence>
<dbReference type="InterPro" id="IPR026870">
    <property type="entry name" value="Zinc_ribbon_dom"/>
</dbReference>
<dbReference type="EMBL" id="CP046051">
    <property type="protein sequence ID" value="QKN23442.1"/>
    <property type="molecule type" value="Genomic_DNA"/>
</dbReference>
<feature type="domain" description="YARHG" evidence="2">
    <location>
        <begin position="156"/>
        <end position="243"/>
    </location>
</feature>
<evidence type="ECO:0000313" key="3">
    <source>
        <dbReference type="EMBL" id="QKN23442.1"/>
    </source>
</evidence>
<organism evidence="3 5">
    <name type="scientific">Caproicibacterium lactatifermentans</name>
    <dbReference type="NCBI Taxonomy" id="2666138"/>
    <lineage>
        <taxon>Bacteria</taxon>
        <taxon>Bacillati</taxon>
        <taxon>Bacillota</taxon>
        <taxon>Clostridia</taxon>
        <taxon>Eubacteriales</taxon>
        <taxon>Oscillospiraceae</taxon>
        <taxon>Caproicibacterium</taxon>
    </lineage>
</organism>
<reference evidence="4" key="3">
    <citation type="journal article" date="2022" name="Int. J. Syst. Evol. Microbiol.">
        <title>Caproicibacterium lactatifermentans sp. nov., isolated from pit clay used for the production of Chinese strong aroma-type liquor.</title>
        <authorList>
            <person name="Wang H."/>
            <person name="Gu Y."/>
            <person name="Zhao D."/>
            <person name="Qiao Z."/>
            <person name="Zheng J."/>
            <person name="Gao J."/>
            <person name="Ren C."/>
            <person name="Xu Y."/>
        </authorList>
    </citation>
    <scope>NUCLEOTIDE SEQUENCE</scope>
    <source>
        <strain evidence="4">JNU-WLY1368</strain>
    </source>
</reference>
<dbReference type="Proteomes" id="UP000509623">
    <property type="component" value="Chromosome"/>
</dbReference>
<dbReference type="InterPro" id="IPR038434">
    <property type="entry name" value="YARHG_sf"/>
</dbReference>
<keyword evidence="1" id="KW-1133">Transmembrane helix</keyword>
<dbReference type="PANTHER" id="PTHR40038">
    <property type="entry name" value="MEMBRANE-ASSOCIATED PROTEIN TCAA"/>
    <property type="match status" value="1"/>
</dbReference>
<dbReference type="Proteomes" id="UP000501316">
    <property type="component" value="Chromosome"/>
</dbReference>
<evidence type="ECO:0000313" key="4">
    <source>
        <dbReference type="EMBL" id="QKO31152.1"/>
    </source>
</evidence>
<protein>
    <submittedName>
        <fullName evidence="3">YARHG domain-containing protein</fullName>
    </submittedName>
</protein>
<gene>
    <name evidence="3" type="ORF">GJQ69_02405</name>
    <name evidence="4" type="ORF">GKP14_01950</name>
</gene>
<dbReference type="Pfam" id="PF13240">
    <property type="entry name" value="Zn_Ribbon_1"/>
    <property type="match status" value="1"/>
</dbReference>
<dbReference type="Pfam" id="PF13308">
    <property type="entry name" value="YARHG"/>
    <property type="match status" value="1"/>
</dbReference>
<evidence type="ECO:0000313" key="5">
    <source>
        <dbReference type="Proteomes" id="UP000501316"/>
    </source>
</evidence>
<dbReference type="InterPro" id="IPR025582">
    <property type="entry name" value="YARHG_dom"/>
</dbReference>
<evidence type="ECO:0000313" key="6">
    <source>
        <dbReference type="Proteomes" id="UP000509623"/>
    </source>
</evidence>
<accession>A0A859DRM6</accession>
<reference evidence="4" key="2">
    <citation type="journal article" date="2021" name="Appl. Environ. Microbiol.">
        <title>Adaptability of a Caproate-Producing Bacterium Contributes to Its Dominance in an Anaerobic Fermentation System.</title>
        <authorList>
            <person name="Wang H."/>
            <person name="Gu Y."/>
            <person name="Zhou W."/>
            <person name="Zhao D."/>
            <person name="Qiao Z."/>
            <person name="Zheng J."/>
            <person name="Gao J."/>
            <person name="Chen X."/>
            <person name="Ren C."/>
            <person name="Xu Y."/>
        </authorList>
    </citation>
    <scope>NUCLEOTIDE SEQUENCE</scope>
    <source>
        <strain evidence="4">JNU-WLY1368</strain>
    </source>
</reference>
<evidence type="ECO:0000256" key="1">
    <source>
        <dbReference type="SAM" id="Phobius"/>
    </source>
</evidence>
<dbReference type="RefSeq" id="WP_086036888.1">
    <property type="nucleotide sequence ID" value="NZ_CP046051.1"/>
</dbReference>
<dbReference type="KEGG" id="clf:GJQ69_02405"/>
<dbReference type="SMART" id="SM01324">
    <property type="entry name" value="YARHG"/>
    <property type="match status" value="1"/>
</dbReference>
<keyword evidence="6" id="KW-1185">Reference proteome</keyword>
<keyword evidence="1" id="KW-0812">Transmembrane</keyword>
<reference evidence="5 6" key="1">
    <citation type="submission" date="2019-11" db="EMBL/GenBank/DDBJ databases">
        <authorList>
            <person name="Ren C."/>
            <person name="Wang H."/>
            <person name="Xu Y."/>
        </authorList>
    </citation>
    <scope>NUCLEOTIDE SEQUENCE [LARGE SCALE GENOMIC DNA]</scope>
    <source>
        <strain evidence="6">JNU-WLY1368</strain>
        <strain evidence="3 5">LBM 19010</strain>
    </source>
</reference>
<feature type="transmembrane region" description="Helical" evidence="1">
    <location>
        <begin position="55"/>
        <end position="75"/>
    </location>
</feature>